<organism evidence="1 2">
    <name type="scientific">Portunus trituberculatus</name>
    <name type="common">Swimming crab</name>
    <name type="synonym">Neptunus trituberculatus</name>
    <dbReference type="NCBI Taxonomy" id="210409"/>
    <lineage>
        <taxon>Eukaryota</taxon>
        <taxon>Metazoa</taxon>
        <taxon>Ecdysozoa</taxon>
        <taxon>Arthropoda</taxon>
        <taxon>Crustacea</taxon>
        <taxon>Multicrustacea</taxon>
        <taxon>Malacostraca</taxon>
        <taxon>Eumalacostraca</taxon>
        <taxon>Eucarida</taxon>
        <taxon>Decapoda</taxon>
        <taxon>Pleocyemata</taxon>
        <taxon>Brachyura</taxon>
        <taxon>Eubrachyura</taxon>
        <taxon>Portunoidea</taxon>
        <taxon>Portunidae</taxon>
        <taxon>Portuninae</taxon>
        <taxon>Portunus</taxon>
    </lineage>
</organism>
<dbReference type="EMBL" id="VSRR010001205">
    <property type="protein sequence ID" value="MPC23426.1"/>
    <property type="molecule type" value="Genomic_DNA"/>
</dbReference>
<reference evidence="1 2" key="1">
    <citation type="submission" date="2019-05" db="EMBL/GenBank/DDBJ databases">
        <title>Another draft genome of Portunus trituberculatus and its Hox gene families provides insights of decapod evolution.</title>
        <authorList>
            <person name="Jeong J.-H."/>
            <person name="Song I."/>
            <person name="Kim S."/>
            <person name="Choi T."/>
            <person name="Kim D."/>
            <person name="Ryu S."/>
            <person name="Kim W."/>
        </authorList>
    </citation>
    <scope>NUCLEOTIDE SEQUENCE [LARGE SCALE GENOMIC DNA]</scope>
    <source>
        <tissue evidence="1">Muscle</tissue>
    </source>
</reference>
<proteinExistence type="predicted"/>
<accession>A0A5B7DR72</accession>
<comment type="caution">
    <text evidence="1">The sequence shown here is derived from an EMBL/GenBank/DDBJ whole genome shotgun (WGS) entry which is preliminary data.</text>
</comment>
<sequence>MCTNHKKEIINKKYIEDNVEKVIRKKKLEKLAKKQLRHKEKERLAYKKTMFLVTIVTDILRSNFETLEASRQPSRSYGILVAVTRDALQNVSQVNTTSHCGAPTTAVTSQETA</sequence>
<keyword evidence="2" id="KW-1185">Reference proteome</keyword>
<evidence type="ECO:0000313" key="2">
    <source>
        <dbReference type="Proteomes" id="UP000324222"/>
    </source>
</evidence>
<gene>
    <name evidence="1" type="ORF">E2C01_016473</name>
</gene>
<protein>
    <submittedName>
        <fullName evidence="1">Uncharacterized protein</fullName>
    </submittedName>
</protein>
<evidence type="ECO:0000313" key="1">
    <source>
        <dbReference type="EMBL" id="MPC23426.1"/>
    </source>
</evidence>
<dbReference type="AlphaFoldDB" id="A0A5B7DR72"/>
<name>A0A5B7DR72_PORTR</name>
<dbReference type="Proteomes" id="UP000324222">
    <property type="component" value="Unassembled WGS sequence"/>
</dbReference>